<dbReference type="RefSeq" id="WP_179586317.1">
    <property type="nucleotide sequence ID" value="NZ_JACBYR010000001.1"/>
</dbReference>
<dbReference type="InterPro" id="IPR005064">
    <property type="entry name" value="BUG"/>
</dbReference>
<dbReference type="PANTHER" id="PTHR42928">
    <property type="entry name" value="TRICARBOXYLATE-BINDING PROTEIN"/>
    <property type="match status" value="1"/>
</dbReference>
<dbReference type="PANTHER" id="PTHR42928:SF5">
    <property type="entry name" value="BLR1237 PROTEIN"/>
    <property type="match status" value="1"/>
</dbReference>
<evidence type="ECO:0000256" key="2">
    <source>
        <dbReference type="SAM" id="SignalP"/>
    </source>
</evidence>
<comment type="similarity">
    <text evidence="1">Belongs to the UPF0065 (bug) family.</text>
</comment>
<keyword evidence="4" id="KW-1185">Reference proteome</keyword>
<evidence type="ECO:0000313" key="3">
    <source>
        <dbReference type="EMBL" id="NYE82997.1"/>
    </source>
</evidence>
<dbReference type="Gene3D" id="3.40.190.150">
    <property type="entry name" value="Bordetella uptake gene, domain 1"/>
    <property type="match status" value="1"/>
</dbReference>
<protein>
    <submittedName>
        <fullName evidence="3">Tripartite-type tricarboxylate transporter receptor subunit TctC</fullName>
    </submittedName>
</protein>
<gene>
    <name evidence="3" type="ORF">FHW18_002268</name>
</gene>
<dbReference type="CDD" id="cd13578">
    <property type="entry name" value="PBP2_Bug27"/>
    <property type="match status" value="1"/>
</dbReference>
<feature type="chain" id="PRO_5031375815" evidence="2">
    <location>
        <begin position="21"/>
        <end position="321"/>
    </location>
</feature>
<feature type="signal peptide" evidence="2">
    <location>
        <begin position="1"/>
        <end position="20"/>
    </location>
</feature>
<dbReference type="Proteomes" id="UP000542125">
    <property type="component" value="Unassembled WGS sequence"/>
</dbReference>
<keyword evidence="3" id="KW-0675">Receptor</keyword>
<dbReference type="SUPFAM" id="SSF53850">
    <property type="entry name" value="Periplasmic binding protein-like II"/>
    <property type="match status" value="1"/>
</dbReference>
<dbReference type="AlphaFoldDB" id="A0A7Y9LLW9"/>
<keyword evidence="2" id="KW-0732">Signal</keyword>
<dbReference type="PIRSF" id="PIRSF017082">
    <property type="entry name" value="YflP"/>
    <property type="match status" value="1"/>
</dbReference>
<dbReference type="EMBL" id="JACBYR010000001">
    <property type="protein sequence ID" value="NYE82997.1"/>
    <property type="molecule type" value="Genomic_DNA"/>
</dbReference>
<evidence type="ECO:0000313" key="4">
    <source>
        <dbReference type="Proteomes" id="UP000542125"/>
    </source>
</evidence>
<dbReference type="Pfam" id="PF03401">
    <property type="entry name" value="TctC"/>
    <property type="match status" value="1"/>
</dbReference>
<dbReference type="InterPro" id="IPR042100">
    <property type="entry name" value="Bug_dom1"/>
</dbReference>
<accession>A0A7Y9LLW9</accession>
<dbReference type="Gene3D" id="3.40.190.10">
    <property type="entry name" value="Periplasmic binding protein-like II"/>
    <property type="match status" value="1"/>
</dbReference>
<organism evidence="3 4">
    <name type="scientific">Pigmentiphaga litoralis</name>
    <dbReference type="NCBI Taxonomy" id="516702"/>
    <lineage>
        <taxon>Bacteria</taxon>
        <taxon>Pseudomonadati</taxon>
        <taxon>Pseudomonadota</taxon>
        <taxon>Betaproteobacteria</taxon>
        <taxon>Burkholderiales</taxon>
        <taxon>Alcaligenaceae</taxon>
        <taxon>Pigmentiphaga</taxon>
    </lineage>
</organism>
<reference evidence="3 4" key="1">
    <citation type="submission" date="2020-07" db="EMBL/GenBank/DDBJ databases">
        <title>Genomic Encyclopedia of Type Strains, Phase IV (KMG-V): Genome sequencing to study the core and pangenomes of soil and plant-associated prokaryotes.</title>
        <authorList>
            <person name="Whitman W."/>
        </authorList>
    </citation>
    <scope>NUCLEOTIDE SEQUENCE [LARGE SCALE GENOMIC DNA]</scope>
    <source>
        <strain evidence="3 4">SAS40</strain>
    </source>
</reference>
<proteinExistence type="inferred from homology"/>
<name>A0A7Y9LLW9_9BURK</name>
<comment type="caution">
    <text evidence="3">The sequence shown here is derived from an EMBL/GenBank/DDBJ whole genome shotgun (WGS) entry which is preliminary data.</text>
</comment>
<sequence length="321" mass="33682">MTPRLVYAALALLATTLAHAADDYPNRTIRLVVPFSAGGPDTTARILAQRLTTQLGQSVVVDNRPGANGLIGSEAVARAIPDGYTLMLTSSSFVINPSMYAKMPYDSNRDFIKVAQVAAGEGLLFVVNPALPATTVKEFIALAKTPGQRVSFGSPGIGGNLHIAGELFNQQAGVNMVHIPYKGAGQAVTAVMAGELQAMFVTSPLALPQIKAGKLRPLAFTGLARASYLPDVPTIKEAGLPDFEIDAGWHGVFAPTGTPPAVVDRLRTEITAALANPEMRAAIEATGLAPSRLAPADFSRTVDADITKYAELLRLAGVKPE</sequence>
<evidence type="ECO:0000256" key="1">
    <source>
        <dbReference type="ARBA" id="ARBA00006987"/>
    </source>
</evidence>